<dbReference type="EMBL" id="JAUIZM010000019">
    <property type="protein sequence ID" value="KAK1352118.1"/>
    <property type="molecule type" value="Genomic_DNA"/>
</dbReference>
<accession>A0AAD8GP91</accession>
<dbReference type="AlphaFoldDB" id="A0AAD8GP91"/>
<gene>
    <name evidence="2" type="ORF">POM88_053622</name>
</gene>
<sequence length="105" mass="12043">MYGMVEDHPFIKKFKDKDIDLAILVEGLDPPVNFPKLIYTNSGGAILALACNVVHKFWKWQRNERFRMFSLADLSGHRTALVAVRNCLYLLLLGYLAYDLVEDVP</sequence>
<keyword evidence="1" id="KW-0812">Transmembrane</keyword>
<dbReference type="Proteomes" id="UP001237642">
    <property type="component" value="Unassembled WGS sequence"/>
</dbReference>
<protein>
    <submittedName>
        <fullName evidence="2">Uncharacterized protein</fullName>
    </submittedName>
</protein>
<evidence type="ECO:0000313" key="2">
    <source>
        <dbReference type="EMBL" id="KAK1352118.1"/>
    </source>
</evidence>
<reference evidence="2" key="1">
    <citation type="submission" date="2023-02" db="EMBL/GenBank/DDBJ databases">
        <title>Genome of toxic invasive species Heracleum sosnowskyi carries increased number of genes despite the absence of recent whole-genome duplications.</title>
        <authorList>
            <person name="Schelkunov M."/>
            <person name="Shtratnikova V."/>
            <person name="Makarenko M."/>
            <person name="Klepikova A."/>
            <person name="Omelchenko D."/>
            <person name="Novikova G."/>
            <person name="Obukhova E."/>
            <person name="Bogdanov V."/>
            <person name="Penin A."/>
            <person name="Logacheva M."/>
        </authorList>
    </citation>
    <scope>NUCLEOTIDE SEQUENCE</scope>
    <source>
        <strain evidence="2">Hsosn_3</strain>
        <tissue evidence="2">Leaf</tissue>
    </source>
</reference>
<proteinExistence type="predicted"/>
<keyword evidence="1" id="KW-1133">Transmembrane helix</keyword>
<keyword evidence="1" id="KW-0472">Membrane</keyword>
<reference evidence="2" key="2">
    <citation type="submission" date="2023-05" db="EMBL/GenBank/DDBJ databases">
        <authorList>
            <person name="Schelkunov M.I."/>
        </authorList>
    </citation>
    <scope>NUCLEOTIDE SEQUENCE</scope>
    <source>
        <strain evidence="2">Hsosn_3</strain>
        <tissue evidence="2">Leaf</tissue>
    </source>
</reference>
<organism evidence="2 3">
    <name type="scientific">Heracleum sosnowskyi</name>
    <dbReference type="NCBI Taxonomy" id="360622"/>
    <lineage>
        <taxon>Eukaryota</taxon>
        <taxon>Viridiplantae</taxon>
        <taxon>Streptophyta</taxon>
        <taxon>Embryophyta</taxon>
        <taxon>Tracheophyta</taxon>
        <taxon>Spermatophyta</taxon>
        <taxon>Magnoliopsida</taxon>
        <taxon>eudicotyledons</taxon>
        <taxon>Gunneridae</taxon>
        <taxon>Pentapetalae</taxon>
        <taxon>asterids</taxon>
        <taxon>campanulids</taxon>
        <taxon>Apiales</taxon>
        <taxon>Apiaceae</taxon>
        <taxon>Apioideae</taxon>
        <taxon>apioid superclade</taxon>
        <taxon>Tordylieae</taxon>
        <taxon>Tordyliinae</taxon>
        <taxon>Heracleum</taxon>
    </lineage>
</organism>
<comment type="caution">
    <text evidence="2">The sequence shown here is derived from an EMBL/GenBank/DDBJ whole genome shotgun (WGS) entry which is preliminary data.</text>
</comment>
<evidence type="ECO:0000313" key="3">
    <source>
        <dbReference type="Proteomes" id="UP001237642"/>
    </source>
</evidence>
<name>A0AAD8GP91_9APIA</name>
<keyword evidence="3" id="KW-1185">Reference proteome</keyword>
<feature type="transmembrane region" description="Helical" evidence="1">
    <location>
        <begin position="38"/>
        <end position="58"/>
    </location>
</feature>
<feature type="transmembrane region" description="Helical" evidence="1">
    <location>
        <begin position="79"/>
        <end position="98"/>
    </location>
</feature>
<evidence type="ECO:0000256" key="1">
    <source>
        <dbReference type="SAM" id="Phobius"/>
    </source>
</evidence>